<dbReference type="NCBIfam" id="NF006679">
    <property type="entry name" value="PRK09228.1"/>
    <property type="match status" value="1"/>
</dbReference>
<evidence type="ECO:0000256" key="8">
    <source>
        <dbReference type="RuleBase" id="RU366009"/>
    </source>
</evidence>
<dbReference type="PANTHER" id="PTHR11271">
    <property type="entry name" value="GUANINE DEAMINASE"/>
    <property type="match status" value="1"/>
</dbReference>
<dbReference type="InterPro" id="IPR014311">
    <property type="entry name" value="Guanine_deaminase"/>
</dbReference>
<accession>A0ABQ4NH39</accession>
<name>A0ABQ4NH39_9RHOB</name>
<keyword evidence="11" id="KW-1185">Reference proteome</keyword>
<evidence type="ECO:0000256" key="2">
    <source>
        <dbReference type="ARBA" id="ARBA00006745"/>
    </source>
</evidence>
<organism evidence="10 11">
    <name type="scientific">Jannaschia pagri</name>
    <dbReference type="NCBI Taxonomy" id="2829797"/>
    <lineage>
        <taxon>Bacteria</taxon>
        <taxon>Pseudomonadati</taxon>
        <taxon>Pseudomonadota</taxon>
        <taxon>Alphaproteobacteria</taxon>
        <taxon>Rhodobacterales</taxon>
        <taxon>Roseobacteraceae</taxon>
        <taxon>Jannaschia</taxon>
    </lineage>
</organism>
<dbReference type="Pfam" id="PF01979">
    <property type="entry name" value="Amidohydro_1"/>
    <property type="match status" value="1"/>
</dbReference>
<comment type="catalytic activity">
    <reaction evidence="8">
        <text>guanine + H2O + H(+) = xanthine + NH4(+)</text>
        <dbReference type="Rhea" id="RHEA:14665"/>
        <dbReference type="ChEBI" id="CHEBI:15377"/>
        <dbReference type="ChEBI" id="CHEBI:15378"/>
        <dbReference type="ChEBI" id="CHEBI:16235"/>
        <dbReference type="ChEBI" id="CHEBI:17712"/>
        <dbReference type="ChEBI" id="CHEBI:28938"/>
        <dbReference type="EC" id="3.5.4.3"/>
    </reaction>
</comment>
<evidence type="ECO:0000256" key="7">
    <source>
        <dbReference type="NCBIfam" id="TIGR02967"/>
    </source>
</evidence>
<comment type="cofactor">
    <cofactor evidence="8">
        <name>Zn(2+)</name>
        <dbReference type="ChEBI" id="CHEBI:29105"/>
    </cofactor>
    <text evidence="8">Binds 1 zinc ion per subunit.</text>
</comment>
<dbReference type="EC" id="3.5.4.3" evidence="3 7"/>
<reference evidence="10 11" key="1">
    <citation type="submission" date="2021-05" db="EMBL/GenBank/DDBJ databases">
        <title>Bacteria Genome sequencing.</title>
        <authorList>
            <person name="Takabe Y."/>
            <person name="Nakajima Y."/>
            <person name="Suzuki S."/>
            <person name="Shiozaki T."/>
        </authorList>
    </citation>
    <scope>NUCLEOTIDE SEQUENCE [LARGE SCALE GENOMIC DNA]</scope>
    <source>
        <strain evidence="10 11">AI_62</strain>
    </source>
</reference>
<comment type="pathway">
    <text evidence="1 8">Purine metabolism; guanine degradation; xanthine from guanine: step 1/1.</text>
</comment>
<evidence type="ECO:0000256" key="1">
    <source>
        <dbReference type="ARBA" id="ARBA00004984"/>
    </source>
</evidence>
<dbReference type="InterPro" id="IPR051607">
    <property type="entry name" value="Metallo-dep_hydrolases"/>
</dbReference>
<proteinExistence type="inferred from homology"/>
<comment type="similarity">
    <text evidence="2 8">Belongs to the metallo-dependent hydrolases superfamily. ATZ/TRZ family.</text>
</comment>
<evidence type="ECO:0000256" key="6">
    <source>
        <dbReference type="ARBA" id="ARBA00022833"/>
    </source>
</evidence>
<gene>
    <name evidence="10" type="ORF">JANAI62_01030</name>
</gene>
<dbReference type="NCBIfam" id="TIGR02967">
    <property type="entry name" value="guan_deamin"/>
    <property type="match status" value="1"/>
</dbReference>
<protein>
    <recommendedName>
        <fullName evidence="3 7">Guanine deaminase</fullName>
        <shortName evidence="8">Guanase</shortName>
        <ecNumber evidence="3 7">3.5.4.3</ecNumber>
    </recommendedName>
    <alternativeName>
        <fullName evidence="8">Guanine aminohydrolase</fullName>
    </alternativeName>
</protein>
<dbReference type="PANTHER" id="PTHR11271:SF6">
    <property type="entry name" value="GUANINE DEAMINASE"/>
    <property type="match status" value="1"/>
</dbReference>
<dbReference type="InterPro" id="IPR011059">
    <property type="entry name" value="Metal-dep_hydrolase_composite"/>
</dbReference>
<evidence type="ECO:0000259" key="9">
    <source>
        <dbReference type="Pfam" id="PF01979"/>
    </source>
</evidence>
<dbReference type="SUPFAM" id="SSF51338">
    <property type="entry name" value="Composite domain of metallo-dependent hydrolases"/>
    <property type="match status" value="1"/>
</dbReference>
<evidence type="ECO:0000313" key="11">
    <source>
        <dbReference type="Proteomes" id="UP000786693"/>
    </source>
</evidence>
<dbReference type="SUPFAM" id="SSF51556">
    <property type="entry name" value="Metallo-dependent hydrolases"/>
    <property type="match status" value="1"/>
</dbReference>
<dbReference type="InterPro" id="IPR032466">
    <property type="entry name" value="Metal_Hydrolase"/>
</dbReference>
<dbReference type="Proteomes" id="UP000786693">
    <property type="component" value="Unassembled WGS sequence"/>
</dbReference>
<keyword evidence="6 8" id="KW-0862">Zinc</keyword>
<feature type="domain" description="Amidohydrolase-related" evidence="9">
    <location>
        <begin position="66"/>
        <end position="425"/>
    </location>
</feature>
<keyword evidence="4 8" id="KW-0479">Metal-binding</keyword>
<comment type="function">
    <text evidence="8">Catalyzes the hydrolytic deamination of guanine, producing xanthine and ammonia.</text>
</comment>
<evidence type="ECO:0000313" key="10">
    <source>
        <dbReference type="EMBL" id="GIT93480.1"/>
    </source>
</evidence>
<evidence type="ECO:0000256" key="4">
    <source>
        <dbReference type="ARBA" id="ARBA00022723"/>
    </source>
</evidence>
<evidence type="ECO:0000256" key="3">
    <source>
        <dbReference type="ARBA" id="ARBA00012781"/>
    </source>
</evidence>
<keyword evidence="5 8" id="KW-0378">Hydrolase</keyword>
<dbReference type="EMBL" id="BPFH01000001">
    <property type="protein sequence ID" value="GIT93480.1"/>
    <property type="molecule type" value="Genomic_DNA"/>
</dbReference>
<dbReference type="Gene3D" id="2.30.40.10">
    <property type="entry name" value="Urease, subunit C, domain 1"/>
    <property type="match status" value="1"/>
</dbReference>
<dbReference type="CDD" id="cd01303">
    <property type="entry name" value="GDEase"/>
    <property type="match status" value="1"/>
</dbReference>
<dbReference type="RefSeq" id="WP_220747020.1">
    <property type="nucleotide sequence ID" value="NZ_BPFH01000001.1"/>
</dbReference>
<comment type="caution">
    <text evidence="10">The sequence shown here is derived from an EMBL/GenBank/DDBJ whole genome shotgun (WGS) entry which is preliminary data.</text>
</comment>
<dbReference type="InterPro" id="IPR006680">
    <property type="entry name" value="Amidohydro-rel"/>
</dbReference>
<dbReference type="Gene3D" id="3.20.20.140">
    <property type="entry name" value="Metal-dependent hydrolases"/>
    <property type="match status" value="1"/>
</dbReference>
<sequence length="431" mass="46376">MTMLILGQVLAFTDDPFRVPPEGAARYEARAAVAVENGVILGHGPVQAMRDAHPNATEVDHGDGLILPGFVDAHVHYPQTAIIASWGKRLIDWLNTYTFPEEARFVDPAYANTIAARYLDLALAHGTTSVASYCTIHPSSVDALFQAAEARGMAVWAGKTCMDRNAPDTLRDTAQSAYDDSRVLLDRWHGRGRARYVITPRFSPTSTPGQLSALGALWAEHPSCLMQTHLSEQTDEVAWVRDLFPDSRDYLDTYEAHGLLGENGVYGHSIHLTPREWDRLAEVGAALVHCPTSNTFIGSGLFDMGLAATHRVGLATDTGGGSNFSMLRTMAAAYEVAQLRGQALHPAQLLWLATEGSARALRAEAEVGTLAPGSAADLVVLDLASTPAIAQRSNRAETIWEAVFPTLMMGDDRAVAKVYVAGKAVATQTSG</sequence>
<evidence type="ECO:0000256" key="5">
    <source>
        <dbReference type="ARBA" id="ARBA00022801"/>
    </source>
</evidence>